<dbReference type="GO" id="GO:0016020">
    <property type="term" value="C:membrane"/>
    <property type="evidence" value="ECO:0007669"/>
    <property type="project" value="TreeGrafter"/>
</dbReference>
<dbReference type="GO" id="GO:0070006">
    <property type="term" value="F:metalloaminopeptidase activity"/>
    <property type="evidence" value="ECO:0007669"/>
    <property type="project" value="TreeGrafter"/>
</dbReference>
<keyword evidence="6 12" id="KW-0479">Metal-binding</keyword>
<evidence type="ECO:0000256" key="10">
    <source>
        <dbReference type="ARBA" id="ARBA00052895"/>
    </source>
</evidence>
<dbReference type="Pfam" id="PF17900">
    <property type="entry name" value="Peptidase_M1_N"/>
    <property type="match status" value="1"/>
</dbReference>
<dbReference type="InterPro" id="IPR001930">
    <property type="entry name" value="Peptidase_M1"/>
</dbReference>
<dbReference type="AlphaFoldDB" id="A0AAU9XXH2"/>
<keyword evidence="9 14" id="KW-0482">Metalloprotease</keyword>
<feature type="binding site" evidence="12">
    <location>
        <position position="328"/>
    </location>
    <ligand>
        <name>Zn(2+)</name>
        <dbReference type="ChEBI" id="CHEBI:29105"/>
        <note>catalytic</note>
    </ligand>
</feature>
<keyword evidence="4" id="KW-0963">Cytoplasm</keyword>
<evidence type="ECO:0000256" key="11">
    <source>
        <dbReference type="PIRSR" id="PIRSR634016-1"/>
    </source>
</evidence>
<dbReference type="EC" id="3.4.11.-" evidence="14"/>
<gene>
    <name evidence="18" type="ORF">PMEA_00033885</name>
</gene>
<feature type="active site" description="Proton acceptor" evidence="11">
    <location>
        <position position="309"/>
    </location>
</feature>
<comment type="catalytic activity">
    <reaction evidence="10">
        <text>Release of an N-terminal amino acid, preferentially alanine, from a wide range of peptides, amides and arylamides.</text>
        <dbReference type="EC" id="3.4.11.14"/>
    </reaction>
</comment>
<dbReference type="Gene3D" id="1.25.50.20">
    <property type="match status" value="1"/>
</dbReference>
<comment type="cofactor">
    <cofactor evidence="12 14">
        <name>Zn(2+)</name>
        <dbReference type="ChEBI" id="CHEBI:29105"/>
    </cofactor>
    <text evidence="12 14">Binds 1 zinc ion per subunit.</text>
</comment>
<dbReference type="InterPro" id="IPR050344">
    <property type="entry name" value="Peptidase_M1_aminopeptidases"/>
</dbReference>
<evidence type="ECO:0000256" key="12">
    <source>
        <dbReference type="PIRSR" id="PIRSR634016-3"/>
    </source>
</evidence>
<dbReference type="Gene3D" id="1.10.390.10">
    <property type="entry name" value="Neutral Protease Domain 2"/>
    <property type="match status" value="1"/>
</dbReference>
<evidence type="ECO:0000256" key="4">
    <source>
        <dbReference type="ARBA" id="ARBA00022490"/>
    </source>
</evidence>
<evidence type="ECO:0000313" key="19">
    <source>
        <dbReference type="Proteomes" id="UP001159428"/>
    </source>
</evidence>
<protein>
    <recommendedName>
        <fullName evidence="14">Aminopeptidase</fullName>
        <ecNumber evidence="14">3.4.11.-</ecNumber>
    </recommendedName>
</protein>
<dbReference type="GO" id="GO:0043171">
    <property type="term" value="P:peptide catabolic process"/>
    <property type="evidence" value="ECO:0007669"/>
    <property type="project" value="TreeGrafter"/>
</dbReference>
<evidence type="ECO:0000256" key="6">
    <source>
        <dbReference type="ARBA" id="ARBA00022723"/>
    </source>
</evidence>
<dbReference type="SUPFAM" id="SSF55486">
    <property type="entry name" value="Metalloproteases ('zincins'), catalytic domain"/>
    <property type="match status" value="1"/>
</dbReference>
<keyword evidence="5 14" id="KW-0645">Protease</keyword>
<dbReference type="InterPro" id="IPR042097">
    <property type="entry name" value="Aminopeptidase_N-like_N_sf"/>
</dbReference>
<dbReference type="FunFam" id="1.10.390.10:FF:000001">
    <property type="entry name" value="Aminopeptidase"/>
    <property type="match status" value="1"/>
</dbReference>
<dbReference type="GO" id="GO:0008270">
    <property type="term" value="F:zinc ion binding"/>
    <property type="evidence" value="ECO:0007669"/>
    <property type="project" value="UniProtKB-UniRule"/>
</dbReference>
<evidence type="ECO:0000256" key="5">
    <source>
        <dbReference type="ARBA" id="ARBA00022670"/>
    </source>
</evidence>
<dbReference type="GO" id="GO:0016285">
    <property type="term" value="F:alanyl aminopeptidase activity"/>
    <property type="evidence" value="ECO:0007669"/>
    <property type="project" value="UniProtKB-EC"/>
</dbReference>
<keyword evidence="7 14" id="KW-0378">Hydrolase</keyword>
<dbReference type="Gene3D" id="2.60.40.1910">
    <property type="match status" value="1"/>
</dbReference>
<dbReference type="Pfam" id="PF01433">
    <property type="entry name" value="Peptidase_M1"/>
    <property type="match status" value="1"/>
</dbReference>
<keyword evidence="3 14" id="KW-0031">Aminopeptidase</keyword>
<dbReference type="InterPro" id="IPR034016">
    <property type="entry name" value="M1_APN-typ"/>
</dbReference>
<name>A0AAU9XXH2_9CNID</name>
<evidence type="ECO:0000313" key="18">
    <source>
        <dbReference type="EMBL" id="CAH3161696.1"/>
    </source>
</evidence>
<keyword evidence="8 12" id="KW-0862">Zinc</keyword>
<feature type="site" description="Transition state stabilizer" evidence="13">
    <location>
        <position position="391"/>
    </location>
</feature>
<dbReference type="EMBL" id="CALNXJ010000081">
    <property type="protein sequence ID" value="CAH3161696.1"/>
    <property type="molecule type" value="Genomic_DNA"/>
</dbReference>
<evidence type="ECO:0000256" key="3">
    <source>
        <dbReference type="ARBA" id="ARBA00022438"/>
    </source>
</evidence>
<dbReference type="InterPro" id="IPR027268">
    <property type="entry name" value="Peptidase_M4/M1_CTD_sf"/>
</dbReference>
<reference evidence="18 19" key="1">
    <citation type="submission" date="2022-05" db="EMBL/GenBank/DDBJ databases">
        <authorList>
            <consortium name="Genoscope - CEA"/>
            <person name="William W."/>
        </authorList>
    </citation>
    <scope>NUCLEOTIDE SEQUENCE [LARGE SCALE GENOMIC DNA]</scope>
</reference>
<dbReference type="GO" id="GO:0005615">
    <property type="term" value="C:extracellular space"/>
    <property type="evidence" value="ECO:0007669"/>
    <property type="project" value="TreeGrafter"/>
</dbReference>
<evidence type="ECO:0000256" key="8">
    <source>
        <dbReference type="ARBA" id="ARBA00022833"/>
    </source>
</evidence>
<evidence type="ECO:0000259" key="17">
    <source>
        <dbReference type="Pfam" id="PF17900"/>
    </source>
</evidence>
<dbReference type="PANTHER" id="PTHR11533:SF174">
    <property type="entry name" value="PUROMYCIN-SENSITIVE AMINOPEPTIDASE-RELATED"/>
    <property type="match status" value="1"/>
</dbReference>
<dbReference type="FunFam" id="1.25.50.20:FF:000002">
    <property type="entry name" value="Aminopeptidase"/>
    <property type="match status" value="1"/>
</dbReference>
<evidence type="ECO:0000256" key="9">
    <source>
        <dbReference type="ARBA" id="ARBA00023049"/>
    </source>
</evidence>
<evidence type="ECO:0000256" key="1">
    <source>
        <dbReference type="ARBA" id="ARBA00004496"/>
    </source>
</evidence>
<comment type="subcellular location">
    <subcellularLocation>
        <location evidence="1">Cytoplasm</location>
    </subcellularLocation>
</comment>
<dbReference type="PRINTS" id="PR00756">
    <property type="entry name" value="ALADIPTASE"/>
</dbReference>
<dbReference type="GO" id="GO:0006508">
    <property type="term" value="P:proteolysis"/>
    <property type="evidence" value="ECO:0007669"/>
    <property type="project" value="UniProtKB-KW"/>
</dbReference>
<evidence type="ECO:0000259" key="16">
    <source>
        <dbReference type="Pfam" id="PF11838"/>
    </source>
</evidence>
<dbReference type="Proteomes" id="UP001159428">
    <property type="component" value="Unassembled WGS sequence"/>
</dbReference>
<feature type="domain" description="Peptidase M1 membrane alanine aminopeptidase" evidence="15">
    <location>
        <begin position="236"/>
        <end position="450"/>
    </location>
</feature>
<dbReference type="SUPFAM" id="SSF63737">
    <property type="entry name" value="Leukotriene A4 hydrolase N-terminal domain"/>
    <property type="match status" value="1"/>
</dbReference>
<evidence type="ECO:0000256" key="7">
    <source>
        <dbReference type="ARBA" id="ARBA00022801"/>
    </source>
</evidence>
<evidence type="ECO:0000256" key="2">
    <source>
        <dbReference type="ARBA" id="ARBA00010136"/>
    </source>
</evidence>
<feature type="domain" description="Aminopeptidase N-like N-terminal" evidence="17">
    <location>
        <begin position="17"/>
        <end position="201"/>
    </location>
</feature>
<dbReference type="GO" id="GO:0042277">
    <property type="term" value="F:peptide binding"/>
    <property type="evidence" value="ECO:0007669"/>
    <property type="project" value="TreeGrafter"/>
</dbReference>
<dbReference type="FunFam" id="2.60.40.1910:FF:000002">
    <property type="entry name" value="Aminopeptidase"/>
    <property type="match status" value="1"/>
</dbReference>
<dbReference type="PANTHER" id="PTHR11533">
    <property type="entry name" value="PROTEASE M1 ZINC METALLOPROTEASE"/>
    <property type="match status" value="1"/>
</dbReference>
<organism evidence="18 19">
    <name type="scientific">Pocillopora meandrina</name>
    <dbReference type="NCBI Taxonomy" id="46732"/>
    <lineage>
        <taxon>Eukaryota</taxon>
        <taxon>Metazoa</taxon>
        <taxon>Cnidaria</taxon>
        <taxon>Anthozoa</taxon>
        <taxon>Hexacorallia</taxon>
        <taxon>Scleractinia</taxon>
        <taxon>Astrocoeniina</taxon>
        <taxon>Pocilloporidae</taxon>
        <taxon>Pocillopora</taxon>
    </lineage>
</organism>
<evidence type="ECO:0000259" key="15">
    <source>
        <dbReference type="Pfam" id="PF01433"/>
    </source>
</evidence>
<feature type="binding site" evidence="12">
    <location>
        <position position="308"/>
    </location>
    <ligand>
        <name>Zn(2+)</name>
        <dbReference type="ChEBI" id="CHEBI:29105"/>
        <note>catalytic</note>
    </ligand>
</feature>
<dbReference type="CDD" id="cd09601">
    <property type="entry name" value="M1_APN-Q_like"/>
    <property type="match status" value="1"/>
</dbReference>
<evidence type="ECO:0000256" key="14">
    <source>
        <dbReference type="RuleBase" id="RU364040"/>
    </source>
</evidence>
<feature type="binding site" evidence="12">
    <location>
        <position position="312"/>
    </location>
    <ligand>
        <name>Zn(2+)</name>
        <dbReference type="ChEBI" id="CHEBI:29105"/>
        <note>catalytic</note>
    </ligand>
</feature>
<comment type="similarity">
    <text evidence="2 14">Belongs to the peptidase M1 family.</text>
</comment>
<dbReference type="FunFam" id="2.60.40.1730:FF:000002">
    <property type="entry name" value="Aminopeptidase"/>
    <property type="match status" value="1"/>
</dbReference>
<feature type="domain" description="ERAP1-like C-terminal" evidence="16">
    <location>
        <begin position="529"/>
        <end position="842"/>
    </location>
</feature>
<accession>A0AAU9XXH2</accession>
<dbReference type="Gene3D" id="2.60.40.1730">
    <property type="entry name" value="tricorn interacting facor f3 domain"/>
    <property type="match status" value="1"/>
</dbReference>
<dbReference type="InterPro" id="IPR024571">
    <property type="entry name" value="ERAP1-like_C_dom"/>
</dbReference>
<dbReference type="InterPro" id="IPR045357">
    <property type="entry name" value="Aminopeptidase_N-like_N"/>
</dbReference>
<sequence>MSSVKKPFQRLPTSVLPKNYKLTLQPNLTEFTFTGEEVIDVEVKQETNKVIINCLDVNVTSASFCFGEQSYPSSNISHCVEDETVEISFASPLPLGQGELCLDFTGELNNKLKGFYRCKYTGEDGSEKFCAVTHFEPTGARRAFPCWDEPAIRATFDITLIVPKDRVALSNMNVKEEKDHAEDTSLKVVKYARTPVMSTYLVAFVVGEFDFVEGRDANWVTIRVYTPKGREVRGQFALEVAKKCLPFYKEYFGIGYLLPKLDLIAIQDFVIGAMENWGLVTYRETCLLIDPTDSSSAAKQYVALVVGHELAHMWFGNLEWWTHLWLKEGFASWIEYLLVDHCFPEFDVWTQFVSTDFASALKLDALNNSHPIEVPVQHPGEIDEIFDTISYNKGASVIRMLHQYVGDQDFRKGLNHYLKTFEYSAASTEDLWASLSHASSKPVADVMETWTKQMGYPVLSVKAEKKGEDVVVTITQNKFSADGTTEDSSQWKVPITVCTSTSPLAPAVETLLENKTCEITVSGVGKDQWVKLNPGQVGFYRVQYSSDMLELLLPAIKDNSLPPRDRLGLQSDLFALAQAGLTSTTEFLKLAEQFSNETNYTVWNDLTTNMSSLSKLLQNTGFYSSFQAFCVKLYENIAQKVGWDPKAGEGHLDALLRGLVLGCMGRSGDQATLAEARKRFEAHCKGESTIPADLRSAVYSTVLKHGDDNTLESVMKLFKDADLHEEKVRLMRCMGAVSQPDLIKKVLEFSMSSDVRSQDTVYVIAGVTGSLAGRELAWRFVEDNWDKLYTRYAGGLLFSRLIKMTTDSFATEKSLNEIKDFFYKHSVPNAQRTVQQSLENIHLNITWLSRDADRVRAWLQGKGY</sequence>
<comment type="caution">
    <text evidence="18">The sequence shown here is derived from an EMBL/GenBank/DDBJ whole genome shotgun (WGS) entry which is preliminary data.</text>
</comment>
<dbReference type="InterPro" id="IPR014782">
    <property type="entry name" value="Peptidase_M1_dom"/>
</dbReference>
<evidence type="ECO:0000256" key="13">
    <source>
        <dbReference type="PIRSR" id="PIRSR634016-4"/>
    </source>
</evidence>
<proteinExistence type="inferred from homology"/>
<dbReference type="GO" id="GO:0005737">
    <property type="term" value="C:cytoplasm"/>
    <property type="evidence" value="ECO:0007669"/>
    <property type="project" value="UniProtKB-SubCell"/>
</dbReference>
<dbReference type="Pfam" id="PF11838">
    <property type="entry name" value="ERAP1_C"/>
    <property type="match status" value="1"/>
</dbReference>
<keyword evidence="19" id="KW-1185">Reference proteome</keyword>